<dbReference type="GO" id="GO:0016020">
    <property type="term" value="C:membrane"/>
    <property type="evidence" value="ECO:0007669"/>
    <property type="project" value="UniProtKB-SubCell"/>
</dbReference>
<evidence type="ECO:0000259" key="6">
    <source>
        <dbReference type="Pfam" id="PF07782"/>
    </source>
</evidence>
<gene>
    <name evidence="7" type="ORF">AFUS01_LOCUS16404</name>
</gene>
<feature type="transmembrane region" description="Helical" evidence="5">
    <location>
        <begin position="328"/>
        <end position="348"/>
    </location>
</feature>
<dbReference type="EMBL" id="CAJVCH010150523">
    <property type="protein sequence ID" value="CAG7727569.1"/>
    <property type="molecule type" value="Genomic_DNA"/>
</dbReference>
<dbReference type="OrthoDB" id="6598372at2759"/>
<keyword evidence="2 5" id="KW-0812">Transmembrane</keyword>
<feature type="transmembrane region" description="Helical" evidence="5">
    <location>
        <begin position="45"/>
        <end position="71"/>
    </location>
</feature>
<comment type="subcellular location">
    <subcellularLocation>
        <location evidence="1">Membrane</location>
        <topology evidence="1">Multi-pass membrane protein</topology>
    </subcellularLocation>
</comment>
<feature type="transmembrane region" description="Helical" evidence="5">
    <location>
        <begin position="20"/>
        <end position="39"/>
    </location>
</feature>
<protein>
    <recommendedName>
        <fullName evidence="6">Dendritic cell-specific transmembrane protein-like domain-containing protein</fullName>
    </recommendedName>
</protein>
<evidence type="ECO:0000313" key="8">
    <source>
        <dbReference type="Proteomes" id="UP000708208"/>
    </source>
</evidence>
<name>A0A8J2K0K5_9HEXA</name>
<feature type="transmembrane region" description="Helical" evidence="5">
    <location>
        <begin position="393"/>
        <end position="413"/>
    </location>
</feature>
<feature type="transmembrane region" description="Helical" evidence="5">
    <location>
        <begin position="485"/>
        <end position="506"/>
    </location>
</feature>
<organism evidence="7 8">
    <name type="scientific">Allacma fusca</name>
    <dbReference type="NCBI Taxonomy" id="39272"/>
    <lineage>
        <taxon>Eukaryota</taxon>
        <taxon>Metazoa</taxon>
        <taxon>Ecdysozoa</taxon>
        <taxon>Arthropoda</taxon>
        <taxon>Hexapoda</taxon>
        <taxon>Collembola</taxon>
        <taxon>Symphypleona</taxon>
        <taxon>Sminthuridae</taxon>
        <taxon>Allacma</taxon>
    </lineage>
</organism>
<evidence type="ECO:0000256" key="3">
    <source>
        <dbReference type="ARBA" id="ARBA00022989"/>
    </source>
</evidence>
<evidence type="ECO:0000256" key="2">
    <source>
        <dbReference type="ARBA" id="ARBA00022692"/>
    </source>
</evidence>
<proteinExistence type="predicted"/>
<evidence type="ECO:0000256" key="4">
    <source>
        <dbReference type="ARBA" id="ARBA00023136"/>
    </source>
</evidence>
<dbReference type="AlphaFoldDB" id="A0A8J2K0K5"/>
<accession>A0A8J2K0K5</accession>
<keyword evidence="3 5" id="KW-1133">Transmembrane helix</keyword>
<feature type="domain" description="Dendritic cell-specific transmembrane protein-like" evidence="6">
    <location>
        <begin position="383"/>
        <end position="519"/>
    </location>
</feature>
<dbReference type="PANTHER" id="PTHR21041">
    <property type="entry name" value="DENDRITIC CELL-SPECIFIC TRANSMEMBRANE PROTEIN"/>
    <property type="match status" value="1"/>
</dbReference>
<keyword evidence="8" id="KW-1185">Reference proteome</keyword>
<dbReference type="InterPro" id="IPR012858">
    <property type="entry name" value="DC_STAMP-like"/>
</dbReference>
<evidence type="ECO:0000256" key="1">
    <source>
        <dbReference type="ARBA" id="ARBA00004141"/>
    </source>
</evidence>
<sequence length="535" mass="59681">MALDSRRVLQYLYTFGVKRFLLTLIVYSVLIYLLLYLQFKDANQLYLALGTVTSGLVVSILATIFTPFRCILCLCIPEVTSSIGRKLILTILVVVVLSGPIKNTMENLNRTSSTMACVGKILEEQAYESKALLKEANRRIEEKLLGVLNSVKKIPQVLTQEVLRPLIQQVDKVREAFETAGKSVREISQKCTSSVSSIRSNCARDTEDVLRKCRGLRIPLPSIPFVKIPDIDLSFICSPLNFIPDTCKVFDMSALCAPLTNIGNLETHLPGFSGYITKFKDLFELNVRVDKPGTKTESNLGNVTQTIKKRAKARFQEWHDFFNEIVKYLKWFSSATILLLPIGATLFYRSVKKSPGDVSQEGSSLMEKLIKKKSKKTKVGGKTKKQKSITKKLIPILSMTIGFTLVFVLERAVHMSVEVAKSSSNETIIITGTSKIKVNVNGGDVFRGILENMLSNFELDENVSLNVNLGDCIEAPVEPTGIGSILGVAAGILLMVATVIVERWVLKKRLAIVKFFYPDAVLWEYEEIDNNEAFN</sequence>
<dbReference type="InterPro" id="IPR051856">
    <property type="entry name" value="CSR-E3_Ligase_Protein"/>
</dbReference>
<evidence type="ECO:0000313" key="7">
    <source>
        <dbReference type="EMBL" id="CAG7727569.1"/>
    </source>
</evidence>
<dbReference type="Proteomes" id="UP000708208">
    <property type="component" value="Unassembled WGS sequence"/>
</dbReference>
<evidence type="ECO:0000256" key="5">
    <source>
        <dbReference type="SAM" id="Phobius"/>
    </source>
</evidence>
<comment type="caution">
    <text evidence="7">The sequence shown here is derived from an EMBL/GenBank/DDBJ whole genome shotgun (WGS) entry which is preliminary data.</text>
</comment>
<dbReference type="Pfam" id="PF07782">
    <property type="entry name" value="DC_STAMP"/>
    <property type="match status" value="1"/>
</dbReference>
<reference evidence="7" key="1">
    <citation type="submission" date="2021-06" db="EMBL/GenBank/DDBJ databases">
        <authorList>
            <person name="Hodson N. C."/>
            <person name="Mongue J. A."/>
            <person name="Jaron S. K."/>
        </authorList>
    </citation>
    <scope>NUCLEOTIDE SEQUENCE</scope>
</reference>
<keyword evidence="4 5" id="KW-0472">Membrane</keyword>